<evidence type="ECO:0000313" key="1">
    <source>
        <dbReference type="EMBL" id="KAL2720513.1"/>
    </source>
</evidence>
<protein>
    <submittedName>
        <fullName evidence="1">Uncharacterized protein</fullName>
    </submittedName>
</protein>
<dbReference type="Proteomes" id="UP001607302">
    <property type="component" value="Unassembled WGS sequence"/>
</dbReference>
<gene>
    <name evidence="1" type="ORF">V1478_010089</name>
</gene>
<comment type="caution">
    <text evidence="1">The sequence shown here is derived from an EMBL/GenBank/DDBJ whole genome shotgun (WGS) entry which is preliminary data.</text>
</comment>
<reference evidence="1 2" key="1">
    <citation type="journal article" date="2024" name="Ann. Entomol. Soc. Am.">
        <title>Genomic analyses of the southern and eastern yellowjacket wasps (Hymenoptera: Vespidae) reveal evolutionary signatures of social life.</title>
        <authorList>
            <person name="Catto M.A."/>
            <person name="Caine P.B."/>
            <person name="Orr S.E."/>
            <person name="Hunt B.G."/>
            <person name="Goodisman M.A.D."/>
        </authorList>
    </citation>
    <scope>NUCLEOTIDE SEQUENCE [LARGE SCALE GENOMIC DNA]</scope>
    <source>
        <strain evidence="1">233</strain>
        <tissue evidence="1">Head and thorax</tissue>
    </source>
</reference>
<proteinExistence type="predicted"/>
<keyword evidence="2" id="KW-1185">Reference proteome</keyword>
<evidence type="ECO:0000313" key="2">
    <source>
        <dbReference type="Proteomes" id="UP001607302"/>
    </source>
</evidence>
<name>A0ABD2AIQ9_VESSQ</name>
<dbReference type="EMBL" id="JAUDFV010000146">
    <property type="protein sequence ID" value="KAL2720513.1"/>
    <property type="molecule type" value="Genomic_DNA"/>
</dbReference>
<dbReference type="AlphaFoldDB" id="A0ABD2AIQ9"/>
<organism evidence="1 2">
    <name type="scientific">Vespula squamosa</name>
    <name type="common">Southern yellow jacket</name>
    <name type="synonym">Wasp</name>
    <dbReference type="NCBI Taxonomy" id="30214"/>
    <lineage>
        <taxon>Eukaryota</taxon>
        <taxon>Metazoa</taxon>
        <taxon>Ecdysozoa</taxon>
        <taxon>Arthropoda</taxon>
        <taxon>Hexapoda</taxon>
        <taxon>Insecta</taxon>
        <taxon>Pterygota</taxon>
        <taxon>Neoptera</taxon>
        <taxon>Endopterygota</taxon>
        <taxon>Hymenoptera</taxon>
        <taxon>Apocrita</taxon>
        <taxon>Aculeata</taxon>
        <taxon>Vespoidea</taxon>
        <taxon>Vespidae</taxon>
        <taxon>Vespinae</taxon>
        <taxon>Vespula</taxon>
    </lineage>
</organism>
<sequence>MCIERPTKMFPADIPLSCTDLPSRSPPKLYQLSWIFSYAPFKTQLYTIFITTRLLSRTIHPVVSFLHLGQLELMTTTCSLDFNEQSQHSRLQRFIVALSNRIYNEEDGIREGIRNESSSSWIILDFTLNFDTPMDLDFFDGKGKIVKNRITTCEL</sequence>
<accession>A0ABD2AIQ9</accession>